<dbReference type="RefSeq" id="WP_167984917.1">
    <property type="nucleotide sequence ID" value="NZ_JAATEJ010000019.1"/>
</dbReference>
<proteinExistence type="inferred from homology"/>
<evidence type="ECO:0000256" key="6">
    <source>
        <dbReference type="ARBA" id="ARBA00029466"/>
    </source>
</evidence>
<comment type="similarity">
    <text evidence="6">Belongs to the Vsr family.</text>
</comment>
<reference evidence="8 9" key="1">
    <citation type="submission" date="2020-03" db="EMBL/GenBank/DDBJ databases">
        <title>WGS of actinomycetes isolated from Thailand.</title>
        <authorList>
            <person name="Thawai C."/>
        </authorList>
    </citation>
    <scope>NUCLEOTIDE SEQUENCE [LARGE SCALE GENOMIC DNA]</scope>
    <source>
        <strain evidence="8 9">PRB2-1</strain>
    </source>
</reference>
<organism evidence="8 9">
    <name type="scientific">Actinacidiphila epipremni</name>
    <dbReference type="NCBI Taxonomy" id="2053013"/>
    <lineage>
        <taxon>Bacteria</taxon>
        <taxon>Bacillati</taxon>
        <taxon>Actinomycetota</taxon>
        <taxon>Actinomycetes</taxon>
        <taxon>Kitasatosporales</taxon>
        <taxon>Streptomycetaceae</taxon>
        <taxon>Actinacidiphila</taxon>
    </lineage>
</organism>
<keyword evidence="2 8" id="KW-0255">Endonuclease</keyword>
<dbReference type="SUPFAM" id="SSF52980">
    <property type="entry name" value="Restriction endonuclease-like"/>
    <property type="match status" value="1"/>
</dbReference>
<dbReference type="CDD" id="cd00221">
    <property type="entry name" value="Vsr"/>
    <property type="match status" value="1"/>
</dbReference>
<dbReference type="GO" id="GO:0004519">
    <property type="term" value="F:endonuclease activity"/>
    <property type="evidence" value="ECO:0007669"/>
    <property type="project" value="UniProtKB-KW"/>
</dbReference>
<accession>A0ABX0ZQ61</accession>
<evidence type="ECO:0000313" key="8">
    <source>
        <dbReference type="EMBL" id="NJP46054.1"/>
    </source>
</evidence>
<feature type="region of interest" description="Disordered" evidence="7">
    <location>
        <begin position="1"/>
        <end position="25"/>
    </location>
</feature>
<keyword evidence="3" id="KW-0227">DNA damage</keyword>
<dbReference type="EMBL" id="JAATEJ010000019">
    <property type="protein sequence ID" value="NJP46054.1"/>
    <property type="molecule type" value="Genomic_DNA"/>
</dbReference>
<keyword evidence="5" id="KW-0234">DNA repair</keyword>
<keyword evidence="9" id="KW-1185">Reference proteome</keyword>
<evidence type="ECO:0000256" key="5">
    <source>
        <dbReference type="ARBA" id="ARBA00023204"/>
    </source>
</evidence>
<evidence type="ECO:0000256" key="3">
    <source>
        <dbReference type="ARBA" id="ARBA00022763"/>
    </source>
</evidence>
<keyword evidence="1" id="KW-0540">Nuclease</keyword>
<evidence type="ECO:0000313" key="9">
    <source>
        <dbReference type="Proteomes" id="UP000734511"/>
    </source>
</evidence>
<protein>
    <submittedName>
        <fullName evidence="8">Very short patch repair endonuclease</fullName>
    </submittedName>
</protein>
<dbReference type="Gene3D" id="3.40.960.10">
    <property type="entry name" value="VSR Endonuclease"/>
    <property type="match status" value="1"/>
</dbReference>
<name>A0ABX0ZQ61_9ACTN</name>
<dbReference type="NCBIfam" id="TIGR00632">
    <property type="entry name" value="vsr"/>
    <property type="match status" value="1"/>
</dbReference>
<dbReference type="Pfam" id="PF03852">
    <property type="entry name" value="Vsr"/>
    <property type="match status" value="1"/>
</dbReference>
<dbReference type="InterPro" id="IPR011335">
    <property type="entry name" value="Restrct_endonuc-II-like"/>
</dbReference>
<evidence type="ECO:0000256" key="4">
    <source>
        <dbReference type="ARBA" id="ARBA00022801"/>
    </source>
</evidence>
<keyword evidence="4" id="KW-0378">Hydrolase</keyword>
<dbReference type="Proteomes" id="UP000734511">
    <property type="component" value="Unassembled WGS sequence"/>
</dbReference>
<evidence type="ECO:0000256" key="1">
    <source>
        <dbReference type="ARBA" id="ARBA00022722"/>
    </source>
</evidence>
<comment type="caution">
    <text evidence="8">The sequence shown here is derived from an EMBL/GenBank/DDBJ whole genome shotgun (WGS) entry which is preliminary data.</text>
</comment>
<sequence>MSDKKSWASSPGRRRNMQANRARDTGPELAVRKLLHAQGFRYRVHYAPLPSIRRRADIVFTRQRIAIFIDGCFWHNCPEHGHPVTVNSDYWNPKLARNHERDTETNFLLRTNGWLVLRFWAHEDAMEVCKKIASSVRAH</sequence>
<gene>
    <name evidence="8" type="ORF">HCN08_21985</name>
</gene>
<evidence type="ECO:0000256" key="7">
    <source>
        <dbReference type="SAM" id="MobiDB-lite"/>
    </source>
</evidence>
<evidence type="ECO:0000256" key="2">
    <source>
        <dbReference type="ARBA" id="ARBA00022759"/>
    </source>
</evidence>
<dbReference type="InterPro" id="IPR004603">
    <property type="entry name" value="DNA_mismatch_endonuc_vsr"/>
</dbReference>